<dbReference type="AlphaFoldDB" id="A0A660SDT3"/>
<dbReference type="PANTHER" id="PTHR30328:SF54">
    <property type="entry name" value="HTH-TYPE TRANSCRIPTIONAL REPRESSOR SCO4008"/>
    <property type="match status" value="1"/>
</dbReference>
<dbReference type="PRINTS" id="PR00455">
    <property type="entry name" value="HTHTETR"/>
</dbReference>
<evidence type="ECO:0000256" key="1">
    <source>
        <dbReference type="ARBA" id="ARBA00023125"/>
    </source>
</evidence>
<sequence>MNERQKEHREFLKNKILNTAIKLFESGGIENIKMRKVAGKIKYSATVIYSYFSNKEELLFEILHSKLNELVNEMRHIEEDDEEKLLREMINTYVDFFVENHEYYYLYTKINLSKINIDPEQRESLINAPIFPFGRVFDRLVMNGSKKGDYTNHLYLLWAFMNGLIELKLNRDIGDTVNIEKAIEEFAKYIVSTG</sequence>
<proteinExistence type="predicted"/>
<dbReference type="SUPFAM" id="SSF48498">
    <property type="entry name" value="Tetracyclin repressor-like, C-terminal domain"/>
    <property type="match status" value="1"/>
</dbReference>
<evidence type="ECO:0000259" key="3">
    <source>
        <dbReference type="PROSITE" id="PS50977"/>
    </source>
</evidence>
<dbReference type="SUPFAM" id="SSF46689">
    <property type="entry name" value="Homeodomain-like"/>
    <property type="match status" value="1"/>
</dbReference>
<dbReference type="InterPro" id="IPR050109">
    <property type="entry name" value="HTH-type_TetR-like_transc_reg"/>
</dbReference>
<dbReference type="PROSITE" id="PS50977">
    <property type="entry name" value="HTH_TETR_2"/>
    <property type="match status" value="1"/>
</dbReference>
<reference evidence="4 5" key="1">
    <citation type="submission" date="2018-06" db="EMBL/GenBank/DDBJ databases">
        <title>Extensive metabolic versatility and redundancy in microbially diverse, dynamic hydrothermal sediments.</title>
        <authorList>
            <person name="Dombrowski N."/>
            <person name="Teske A."/>
            <person name="Baker B.J."/>
        </authorList>
    </citation>
    <scope>NUCLEOTIDE SEQUENCE [LARGE SCALE GENOMIC DNA]</scope>
    <source>
        <strain evidence="4">B35_G9</strain>
    </source>
</reference>
<evidence type="ECO:0000313" key="5">
    <source>
        <dbReference type="Proteomes" id="UP000282321"/>
    </source>
</evidence>
<keyword evidence="1 2" id="KW-0238">DNA-binding</keyword>
<protein>
    <recommendedName>
        <fullName evidence="3">HTH tetR-type domain-containing protein</fullName>
    </recommendedName>
</protein>
<accession>A0A660SDT3</accession>
<dbReference type="Pfam" id="PF00440">
    <property type="entry name" value="TetR_N"/>
    <property type="match status" value="1"/>
</dbReference>
<evidence type="ECO:0000313" key="4">
    <source>
        <dbReference type="EMBL" id="RKX68151.1"/>
    </source>
</evidence>
<dbReference type="InterPro" id="IPR001647">
    <property type="entry name" value="HTH_TetR"/>
</dbReference>
<dbReference type="GO" id="GO:0003677">
    <property type="term" value="F:DNA binding"/>
    <property type="evidence" value="ECO:0007669"/>
    <property type="project" value="UniProtKB-UniRule"/>
</dbReference>
<organism evidence="4 5">
    <name type="scientific">candidate division TA06 bacterium</name>
    <dbReference type="NCBI Taxonomy" id="2250710"/>
    <lineage>
        <taxon>Bacteria</taxon>
        <taxon>Bacteria division TA06</taxon>
    </lineage>
</organism>
<dbReference type="InterPro" id="IPR009057">
    <property type="entry name" value="Homeodomain-like_sf"/>
</dbReference>
<dbReference type="InterPro" id="IPR036271">
    <property type="entry name" value="Tet_transcr_reg_TetR-rel_C_sf"/>
</dbReference>
<dbReference type="EMBL" id="QNBC01000002">
    <property type="protein sequence ID" value="RKX68151.1"/>
    <property type="molecule type" value="Genomic_DNA"/>
</dbReference>
<dbReference type="PANTHER" id="PTHR30328">
    <property type="entry name" value="TRANSCRIPTIONAL REPRESSOR"/>
    <property type="match status" value="1"/>
</dbReference>
<feature type="domain" description="HTH tetR-type" evidence="3">
    <location>
        <begin position="10"/>
        <end position="70"/>
    </location>
</feature>
<evidence type="ECO:0000256" key="2">
    <source>
        <dbReference type="PROSITE-ProRule" id="PRU00335"/>
    </source>
</evidence>
<feature type="DNA-binding region" description="H-T-H motif" evidence="2">
    <location>
        <begin position="33"/>
        <end position="52"/>
    </location>
</feature>
<comment type="caution">
    <text evidence="4">The sequence shown here is derived from an EMBL/GenBank/DDBJ whole genome shotgun (WGS) entry which is preliminary data.</text>
</comment>
<dbReference type="Gene3D" id="1.10.357.10">
    <property type="entry name" value="Tetracycline Repressor, domain 2"/>
    <property type="match status" value="1"/>
</dbReference>
<name>A0A660SDT3_UNCT6</name>
<dbReference type="Proteomes" id="UP000282321">
    <property type="component" value="Unassembled WGS sequence"/>
</dbReference>
<gene>
    <name evidence="4" type="ORF">DRP44_00300</name>
</gene>